<reference evidence="3 4" key="1">
    <citation type="submission" date="2019-02" db="EMBL/GenBank/DDBJ databases">
        <title>Pedobacter sp. RP-1-14 sp. nov., isolated from Arctic soil.</title>
        <authorList>
            <person name="Dahal R.H."/>
        </authorList>
    </citation>
    <scope>NUCLEOTIDE SEQUENCE [LARGE SCALE GENOMIC DNA]</scope>
    <source>
        <strain evidence="3 4">RP-1-14</strain>
    </source>
</reference>
<comment type="caution">
    <text evidence="3">The sequence shown here is derived from an EMBL/GenBank/DDBJ whole genome shotgun (WGS) entry which is preliminary data.</text>
</comment>
<keyword evidence="1" id="KW-1133">Transmembrane helix</keyword>
<feature type="transmembrane region" description="Helical" evidence="1">
    <location>
        <begin position="214"/>
        <end position="234"/>
    </location>
</feature>
<protein>
    <submittedName>
        <fullName evidence="3">Acyltransferase</fullName>
    </submittedName>
</protein>
<feature type="transmembrane region" description="Helical" evidence="1">
    <location>
        <begin position="173"/>
        <end position="202"/>
    </location>
</feature>
<evidence type="ECO:0000259" key="2">
    <source>
        <dbReference type="Pfam" id="PF01757"/>
    </source>
</evidence>
<feature type="transmembrane region" description="Helical" evidence="1">
    <location>
        <begin position="147"/>
        <end position="167"/>
    </location>
</feature>
<dbReference type="GO" id="GO:0016747">
    <property type="term" value="F:acyltransferase activity, transferring groups other than amino-acyl groups"/>
    <property type="evidence" value="ECO:0007669"/>
    <property type="project" value="InterPro"/>
</dbReference>
<proteinExistence type="predicted"/>
<dbReference type="Proteomes" id="UP000293347">
    <property type="component" value="Unassembled WGS sequence"/>
</dbReference>
<dbReference type="InterPro" id="IPR002656">
    <property type="entry name" value="Acyl_transf_3_dom"/>
</dbReference>
<dbReference type="PANTHER" id="PTHR23028">
    <property type="entry name" value="ACETYLTRANSFERASE"/>
    <property type="match status" value="1"/>
</dbReference>
<gene>
    <name evidence="3" type="ORF">EZ437_01395</name>
</gene>
<dbReference type="EMBL" id="SJSL01000001">
    <property type="protein sequence ID" value="TCD02669.1"/>
    <property type="molecule type" value="Genomic_DNA"/>
</dbReference>
<keyword evidence="4" id="KW-1185">Reference proteome</keyword>
<organism evidence="3 4">
    <name type="scientific">Pedobacter psychroterrae</name>
    <dbReference type="NCBI Taxonomy" id="2530453"/>
    <lineage>
        <taxon>Bacteria</taxon>
        <taxon>Pseudomonadati</taxon>
        <taxon>Bacteroidota</taxon>
        <taxon>Sphingobacteriia</taxon>
        <taxon>Sphingobacteriales</taxon>
        <taxon>Sphingobacteriaceae</taxon>
        <taxon>Pedobacter</taxon>
    </lineage>
</organism>
<feature type="domain" description="Acyltransferase 3" evidence="2">
    <location>
        <begin position="18"/>
        <end position="333"/>
    </location>
</feature>
<feature type="transmembrane region" description="Helical" evidence="1">
    <location>
        <begin position="88"/>
        <end position="110"/>
    </location>
</feature>
<dbReference type="InterPro" id="IPR050879">
    <property type="entry name" value="Acyltransferase_3"/>
</dbReference>
<keyword evidence="1" id="KW-0472">Membrane</keyword>
<evidence type="ECO:0000256" key="1">
    <source>
        <dbReference type="SAM" id="Phobius"/>
    </source>
</evidence>
<evidence type="ECO:0000313" key="4">
    <source>
        <dbReference type="Proteomes" id="UP000293347"/>
    </source>
</evidence>
<sequence>MDGNMSKNYLSWKTSFILDILRLLAALVVFLTHGYTVWYKSYNFFPDLDLAHFSVVTFFVLSGYVISYTTTKNNRGAVHYAQARLSRLYSVLLPAILFTAIIQIIIYYINPSVYSKYSNSSPVVRYFISILCLNDIWFFSSSPKLNAPLWSLSYEFWYYVIFGAWFYRKNRGSYLLLAFACLIAGPSILSMMPIWLLGRLAYKLSLRKAPPKSYGLVFATSIAIAIVLLKYLPALPFQLGQPPFNYANQFIKDIILGLFLSVALYSVTETTKTNIQPAFLDRFRKVANLTFPLYLFHFPLLALWQAVFPVRSGDIIQFWIAMISILVIIVPIALFLENKRKWWDRIFDFPIKTLRKIFKRSPARHAVAEY</sequence>
<evidence type="ECO:0000313" key="3">
    <source>
        <dbReference type="EMBL" id="TCD02669.1"/>
    </source>
</evidence>
<feature type="transmembrane region" description="Helical" evidence="1">
    <location>
        <begin position="316"/>
        <end position="336"/>
    </location>
</feature>
<accession>A0A4R0NR69</accession>
<feature type="transmembrane region" description="Helical" evidence="1">
    <location>
        <begin position="50"/>
        <end position="67"/>
    </location>
</feature>
<feature type="transmembrane region" description="Helical" evidence="1">
    <location>
        <begin position="20"/>
        <end position="38"/>
    </location>
</feature>
<feature type="transmembrane region" description="Helical" evidence="1">
    <location>
        <begin position="286"/>
        <end position="304"/>
    </location>
</feature>
<keyword evidence="3" id="KW-0012">Acyltransferase</keyword>
<dbReference type="Pfam" id="PF01757">
    <property type="entry name" value="Acyl_transf_3"/>
    <property type="match status" value="1"/>
</dbReference>
<keyword evidence="1" id="KW-0812">Transmembrane</keyword>
<keyword evidence="3" id="KW-0808">Transferase</keyword>
<dbReference type="AlphaFoldDB" id="A0A4R0NR69"/>
<name>A0A4R0NR69_9SPHI</name>
<dbReference type="OrthoDB" id="9796461at2"/>